<comment type="subcellular location">
    <subcellularLocation>
        <location evidence="2">Cytoplasm</location>
    </subcellularLocation>
</comment>
<dbReference type="EMBL" id="MUBJ01000015">
    <property type="protein sequence ID" value="OTA15438.1"/>
    <property type="molecule type" value="Genomic_DNA"/>
</dbReference>
<evidence type="ECO:0000256" key="4">
    <source>
        <dbReference type="ARBA" id="ARBA00012568"/>
    </source>
</evidence>
<feature type="chain" id="PRO_5010986082" description="Proline iminopeptidase" evidence="11">
    <location>
        <begin position="22"/>
        <end position="490"/>
    </location>
</feature>
<dbReference type="PANTHER" id="PTHR43722">
    <property type="entry name" value="PROLINE IMINOPEPTIDASE"/>
    <property type="match status" value="1"/>
</dbReference>
<accession>A0A1Y2SCF4</accession>
<name>A0A1Y2SCF4_9GAMM</name>
<gene>
    <name evidence="13" type="ORF">Xvie_02719</name>
</gene>
<dbReference type="InterPro" id="IPR005944">
    <property type="entry name" value="Pro_iminopeptidase"/>
</dbReference>
<dbReference type="GO" id="GO:0004177">
    <property type="term" value="F:aminopeptidase activity"/>
    <property type="evidence" value="ECO:0007669"/>
    <property type="project" value="UniProtKB-KW"/>
</dbReference>
<dbReference type="OrthoDB" id="4510475at2"/>
<feature type="domain" description="AB hydrolase-1" evidence="12">
    <location>
        <begin position="106"/>
        <end position="443"/>
    </location>
</feature>
<keyword evidence="9" id="KW-0378">Hydrolase</keyword>
<keyword evidence="7" id="KW-0963">Cytoplasm</keyword>
<comment type="caution">
    <text evidence="13">The sequence shown here is derived from an EMBL/GenBank/DDBJ whole genome shotgun (WGS) entry which is preliminary data.</text>
</comment>
<dbReference type="EC" id="3.4.11.5" evidence="4"/>
<sequence>MKTLTAITFILLTSISFVSKANTESVNTGSWGKCPSNWASASGINKEMILERSNILNAKDDVNIKNRKSTQCTYIKSPIDHNNTKEKHFVKLAVAKFPAQVNKKGTIILIAGGPGQSGLGQVIDTKELRKHFDIITYDPRGIGESIPKIKCSTQKNTDKNEEITSKKWLSSCIKNSGGELIENMSTYNAVDDLEEIRKALNEDKITIIAYSYGTAVAQLYALKYPEHISSIVNDGIVDLTEDHEAMLLNQSRGFNLVFEKFSVYCAERKSCPFYHSPKKPLDIYKEILEKSKENKIKDKTGKIITNDNINEFTFYSLLWELQWDDLISFLDKAYNGKTNQIDKSSLSVFDDLSEDGFTLITCSDYGKLDPSKIEPLLVDTFASSNNFFKEEKEECSSFPIKKPLMPALIPDHKNMPKLLFVAQTGDPTTPYSNATRMSAIFKSPLITKIGNSHTFVLNGIDDCVDKKVVKFILNPNLPISDSYCLSTNDD</sequence>
<dbReference type="GO" id="GO:0006508">
    <property type="term" value="P:proteolysis"/>
    <property type="evidence" value="ECO:0007669"/>
    <property type="project" value="UniProtKB-KW"/>
</dbReference>
<evidence type="ECO:0000256" key="5">
    <source>
        <dbReference type="ARBA" id="ARBA00021843"/>
    </source>
</evidence>
<dbReference type="GO" id="GO:0005737">
    <property type="term" value="C:cytoplasm"/>
    <property type="evidence" value="ECO:0007669"/>
    <property type="project" value="UniProtKB-SubCell"/>
</dbReference>
<evidence type="ECO:0000313" key="14">
    <source>
        <dbReference type="Proteomes" id="UP000194350"/>
    </source>
</evidence>
<evidence type="ECO:0000256" key="6">
    <source>
        <dbReference type="ARBA" id="ARBA00022438"/>
    </source>
</evidence>
<keyword evidence="8 13" id="KW-0645">Protease</keyword>
<evidence type="ECO:0000256" key="1">
    <source>
        <dbReference type="ARBA" id="ARBA00001585"/>
    </source>
</evidence>
<evidence type="ECO:0000256" key="11">
    <source>
        <dbReference type="SAM" id="SignalP"/>
    </source>
</evidence>
<dbReference type="PANTHER" id="PTHR43722:SF1">
    <property type="entry name" value="PROLINE IMINOPEPTIDASE"/>
    <property type="match status" value="1"/>
</dbReference>
<dbReference type="InterPro" id="IPR029058">
    <property type="entry name" value="AB_hydrolase_fold"/>
</dbReference>
<evidence type="ECO:0000259" key="12">
    <source>
        <dbReference type="Pfam" id="PF00561"/>
    </source>
</evidence>
<feature type="signal peptide" evidence="11">
    <location>
        <begin position="1"/>
        <end position="21"/>
    </location>
</feature>
<reference evidence="13 14" key="1">
    <citation type="submission" date="2016-10" db="EMBL/GenBank/DDBJ databases">
        <title>Systematic genetic and metabolomic analysis of Xenorhabdus and Photorhabdus spp., highlights the requirements for a dual symbiotic and pathogenic life style.</title>
        <authorList>
            <person name="Tobias N.J."/>
            <person name="Wolff H."/>
            <person name="Djahanschiri B."/>
            <person name="Pidot S.J."/>
            <person name="Stinear T.P."/>
            <person name="Ebersberger I."/>
            <person name="Bode H.B."/>
        </authorList>
    </citation>
    <scope>NUCLEOTIDE SEQUENCE [LARGE SCALE GENOMIC DNA]</scope>
    <source>
        <strain evidence="13 14">DSM 22392</strain>
    </source>
</reference>
<dbReference type="PRINTS" id="PR00793">
    <property type="entry name" value="PROAMNOPTASE"/>
</dbReference>
<dbReference type="RefSeq" id="WP_086109808.1">
    <property type="nucleotide sequence ID" value="NZ_CAWNGD010000057.1"/>
</dbReference>
<dbReference type="InterPro" id="IPR000073">
    <property type="entry name" value="AB_hydrolase_1"/>
</dbReference>
<evidence type="ECO:0000256" key="7">
    <source>
        <dbReference type="ARBA" id="ARBA00022490"/>
    </source>
</evidence>
<keyword evidence="14" id="KW-1185">Reference proteome</keyword>
<organism evidence="13 14">
    <name type="scientific">Xenorhabdus vietnamensis</name>
    <dbReference type="NCBI Taxonomy" id="351656"/>
    <lineage>
        <taxon>Bacteria</taxon>
        <taxon>Pseudomonadati</taxon>
        <taxon>Pseudomonadota</taxon>
        <taxon>Gammaproteobacteria</taxon>
        <taxon>Enterobacterales</taxon>
        <taxon>Morganellaceae</taxon>
        <taxon>Xenorhabdus</taxon>
    </lineage>
</organism>
<dbReference type="Gene3D" id="3.40.50.1820">
    <property type="entry name" value="alpha/beta hydrolase"/>
    <property type="match status" value="1"/>
</dbReference>
<dbReference type="AlphaFoldDB" id="A0A1Y2SCF4"/>
<dbReference type="Pfam" id="PF00561">
    <property type="entry name" value="Abhydrolase_1"/>
    <property type="match status" value="1"/>
</dbReference>
<keyword evidence="6" id="KW-0031">Aminopeptidase</keyword>
<dbReference type="SUPFAM" id="SSF53474">
    <property type="entry name" value="alpha/beta-Hydrolases"/>
    <property type="match status" value="1"/>
</dbReference>
<evidence type="ECO:0000256" key="9">
    <source>
        <dbReference type="ARBA" id="ARBA00022801"/>
    </source>
</evidence>
<proteinExistence type="inferred from homology"/>
<dbReference type="STRING" id="351656.Xvie_02719"/>
<dbReference type="Proteomes" id="UP000194350">
    <property type="component" value="Unassembled WGS sequence"/>
</dbReference>
<evidence type="ECO:0000256" key="2">
    <source>
        <dbReference type="ARBA" id="ARBA00004496"/>
    </source>
</evidence>
<comment type="catalytic activity">
    <reaction evidence="1">
        <text>Release of N-terminal proline from a peptide.</text>
        <dbReference type="EC" id="3.4.11.5"/>
    </reaction>
</comment>
<dbReference type="InterPro" id="IPR002410">
    <property type="entry name" value="Peptidase_S33"/>
</dbReference>
<evidence type="ECO:0000256" key="3">
    <source>
        <dbReference type="ARBA" id="ARBA00010088"/>
    </source>
</evidence>
<protein>
    <recommendedName>
        <fullName evidence="5">Proline iminopeptidase</fullName>
        <ecNumber evidence="4">3.4.11.5</ecNumber>
    </recommendedName>
    <alternativeName>
        <fullName evidence="10">Prolyl aminopeptidase</fullName>
    </alternativeName>
</protein>
<evidence type="ECO:0000256" key="8">
    <source>
        <dbReference type="ARBA" id="ARBA00022670"/>
    </source>
</evidence>
<evidence type="ECO:0000313" key="13">
    <source>
        <dbReference type="EMBL" id="OTA15438.1"/>
    </source>
</evidence>
<evidence type="ECO:0000256" key="10">
    <source>
        <dbReference type="ARBA" id="ARBA00029605"/>
    </source>
</evidence>
<comment type="similarity">
    <text evidence="3">Belongs to the peptidase S33 family.</text>
</comment>
<keyword evidence="11" id="KW-0732">Signal</keyword>